<evidence type="ECO:0000259" key="8">
    <source>
        <dbReference type="Pfam" id="PF00590"/>
    </source>
</evidence>
<dbReference type="PANTHER" id="PTHR10882:SF0">
    <property type="entry name" value="DIPHTHINE METHYL ESTER SYNTHASE"/>
    <property type="match status" value="1"/>
</dbReference>
<keyword evidence="4 9" id="KW-0808">Transferase</keyword>
<dbReference type="PANTHER" id="PTHR10882">
    <property type="entry name" value="DIPHTHINE SYNTHASE"/>
    <property type="match status" value="1"/>
</dbReference>
<feature type="binding site" evidence="6">
    <location>
        <position position="24"/>
    </location>
    <ligand>
        <name>S-adenosyl-L-methionine</name>
        <dbReference type="ChEBI" id="CHEBI:59789"/>
    </ligand>
</feature>
<feature type="transmembrane region" description="Helical" evidence="7">
    <location>
        <begin position="12"/>
        <end position="35"/>
    </location>
</feature>
<keyword evidence="3 9" id="KW-0489">Methyltransferase</keyword>
<dbReference type="Pfam" id="PF00590">
    <property type="entry name" value="TP_methylase"/>
    <property type="match status" value="1"/>
</dbReference>
<dbReference type="EMBL" id="DSGT01000007">
    <property type="protein sequence ID" value="HEW53045.1"/>
    <property type="molecule type" value="Genomic_DNA"/>
</dbReference>
<evidence type="ECO:0000256" key="6">
    <source>
        <dbReference type="PIRSR" id="PIRSR036432-1"/>
    </source>
</evidence>
<dbReference type="InterPro" id="IPR004551">
    <property type="entry name" value="Dphthn_synthase"/>
</dbReference>
<feature type="binding site" evidence="6">
    <location>
        <position position="182"/>
    </location>
    <ligand>
        <name>S-adenosyl-L-methionine</name>
        <dbReference type="ChEBI" id="CHEBI:59789"/>
    </ligand>
</feature>
<comment type="pathway">
    <text evidence="1">Protein modification; peptidyl-diphthamide biosynthesis.</text>
</comment>
<dbReference type="Gene3D" id="3.40.1010.10">
    <property type="entry name" value="Cobalt-precorrin-4 Transmethylase, Domain 1"/>
    <property type="match status" value="1"/>
</dbReference>
<dbReference type="InterPro" id="IPR014777">
    <property type="entry name" value="4pyrrole_Mease_sub1"/>
</dbReference>
<evidence type="ECO:0000313" key="9">
    <source>
        <dbReference type="EMBL" id="HEW53045.1"/>
    </source>
</evidence>
<keyword evidence="7" id="KW-0812">Transmembrane</keyword>
<dbReference type="GO" id="GO:0004164">
    <property type="term" value="F:diphthine synthase activity"/>
    <property type="evidence" value="ECO:0007669"/>
    <property type="project" value="UniProtKB-EC"/>
</dbReference>
<evidence type="ECO:0000256" key="1">
    <source>
        <dbReference type="ARBA" id="ARBA00005156"/>
    </source>
</evidence>
<dbReference type="Gene3D" id="3.30.950.10">
    <property type="entry name" value="Methyltransferase, Cobalt-precorrin-4 Transmethylase, Domain 2"/>
    <property type="match status" value="1"/>
</dbReference>
<proteinExistence type="inferred from homology"/>
<accession>A0A7C2ZV60</accession>
<dbReference type="InterPro" id="IPR000878">
    <property type="entry name" value="4pyrrol_Mease"/>
</dbReference>
<name>A0A7C2ZV60_9CREN</name>
<reference evidence="9" key="1">
    <citation type="journal article" date="2020" name="mSystems">
        <title>Genome- and Community-Level Interaction Insights into Carbon Utilization and Element Cycling Functions of Hydrothermarchaeota in Hydrothermal Sediment.</title>
        <authorList>
            <person name="Zhou Z."/>
            <person name="Liu Y."/>
            <person name="Xu W."/>
            <person name="Pan J."/>
            <person name="Luo Z.H."/>
            <person name="Li M."/>
        </authorList>
    </citation>
    <scope>NUCLEOTIDE SEQUENCE [LARGE SCALE GENOMIC DNA]</scope>
    <source>
        <strain evidence="9">SpSt-16</strain>
    </source>
</reference>
<evidence type="ECO:0000256" key="4">
    <source>
        <dbReference type="ARBA" id="ARBA00022679"/>
    </source>
</evidence>
<dbReference type="SUPFAM" id="SSF53790">
    <property type="entry name" value="Tetrapyrrole methylase"/>
    <property type="match status" value="1"/>
</dbReference>
<comment type="caution">
    <text evidence="9">The sequence shown here is derived from an EMBL/GenBank/DDBJ whole genome shotgun (WGS) entry which is preliminary data.</text>
</comment>
<dbReference type="NCBIfam" id="TIGR00522">
    <property type="entry name" value="dph5"/>
    <property type="match status" value="1"/>
</dbReference>
<evidence type="ECO:0000256" key="5">
    <source>
        <dbReference type="ARBA" id="ARBA00022691"/>
    </source>
</evidence>
<feature type="binding site" evidence="6">
    <location>
        <position position="250"/>
    </location>
    <ligand>
        <name>S-adenosyl-L-methionine</name>
        <dbReference type="ChEBI" id="CHEBI:59789"/>
    </ligand>
</feature>
<evidence type="ECO:0000256" key="7">
    <source>
        <dbReference type="SAM" id="Phobius"/>
    </source>
</evidence>
<dbReference type="EC" id="2.1.1.98" evidence="9"/>
<dbReference type="InterPro" id="IPR014776">
    <property type="entry name" value="4pyrrole_Mease_sub2"/>
</dbReference>
<keyword evidence="7" id="KW-0472">Membrane</keyword>
<gene>
    <name evidence="9" type="primary">dph5</name>
    <name evidence="9" type="ORF">ENO77_02585</name>
</gene>
<feature type="binding site" evidence="6">
    <location>
        <begin position="130"/>
        <end position="131"/>
    </location>
    <ligand>
        <name>S-adenosyl-L-methionine</name>
        <dbReference type="ChEBI" id="CHEBI:59789"/>
    </ligand>
</feature>
<feature type="domain" description="Tetrapyrrole methylase" evidence="8">
    <location>
        <begin position="19"/>
        <end position="240"/>
    </location>
</feature>
<comment type="similarity">
    <text evidence="2">Belongs to the diphthine synthase family.</text>
</comment>
<dbReference type="UniPathway" id="UPA00559"/>
<feature type="binding site" evidence="6">
    <location>
        <position position="105"/>
    </location>
    <ligand>
        <name>S-adenosyl-L-methionine</name>
        <dbReference type="ChEBI" id="CHEBI:59789"/>
    </ligand>
</feature>
<dbReference type="AlphaFoldDB" id="A0A7C2ZV60"/>
<keyword evidence="7" id="KW-1133">Transmembrane helix</keyword>
<dbReference type="GO" id="GO:0032259">
    <property type="term" value="P:methylation"/>
    <property type="evidence" value="ECO:0007669"/>
    <property type="project" value="UniProtKB-KW"/>
</dbReference>
<evidence type="ECO:0000256" key="2">
    <source>
        <dbReference type="ARBA" id="ARBA00006729"/>
    </source>
</evidence>
<sequence length="300" mass="33265">MGQSRRGTKIEGFAILIKLIGLGLSIDSLSLGAILRLLACRKVYIDTYTSIWYPSIDIIARILSRLGIDVVNARRSDLEGNAIVNIVREALDDVICIAVPGDPMIATTHSAIVVEAFARGVEVELVPSTSILNAAISISCLQAYRFGKMVTIVKPKDGIVYETPYNVLKSNRDQGLHTVALLEIDTEKNYYMTPKEALEILIDIEKKRGEKVLEEKDIVIVLESIGFETGKIICGTVKELVERRYGKALYTLIIPARKLHPVEEECIQNITKLKVFKPIANDAVLELLIEAVAQRLKHKA</sequence>
<protein>
    <submittedName>
        <fullName evidence="9">Diphthine synthase</fullName>
        <ecNumber evidence="9">2.1.1.98</ecNumber>
    </submittedName>
</protein>
<dbReference type="CDD" id="cd11647">
    <property type="entry name" value="DHP5_DphB"/>
    <property type="match status" value="1"/>
</dbReference>
<dbReference type="GO" id="GO:0017183">
    <property type="term" value="P:protein histidyl modification to diphthamide"/>
    <property type="evidence" value="ECO:0007669"/>
    <property type="project" value="UniProtKB-UniPathway"/>
</dbReference>
<evidence type="ECO:0000256" key="3">
    <source>
        <dbReference type="ARBA" id="ARBA00022603"/>
    </source>
</evidence>
<feature type="binding site" evidence="6">
    <location>
        <position position="102"/>
    </location>
    <ligand>
        <name>S-adenosyl-L-methionine</name>
        <dbReference type="ChEBI" id="CHEBI:59789"/>
    </ligand>
</feature>
<organism evidence="9">
    <name type="scientific">Ignisphaera aggregans</name>
    <dbReference type="NCBI Taxonomy" id="334771"/>
    <lineage>
        <taxon>Archaea</taxon>
        <taxon>Thermoproteota</taxon>
        <taxon>Thermoprotei</taxon>
        <taxon>Desulfurococcales</taxon>
        <taxon>Desulfurococcaceae</taxon>
        <taxon>Ignisphaera</taxon>
    </lineage>
</organism>
<dbReference type="PIRSF" id="PIRSF036432">
    <property type="entry name" value="Diphthine_synth"/>
    <property type="match status" value="1"/>
</dbReference>
<dbReference type="InterPro" id="IPR035996">
    <property type="entry name" value="4pyrrol_Methylase_sf"/>
</dbReference>
<keyword evidence="5 6" id="KW-0949">S-adenosyl-L-methionine</keyword>